<evidence type="ECO:0000313" key="2">
    <source>
        <dbReference type="EMBL" id="QQT55006.1"/>
    </source>
</evidence>
<dbReference type="EMBL" id="CP068224">
    <property type="protein sequence ID" value="QQT55006.1"/>
    <property type="molecule type" value="Genomic_DNA"/>
</dbReference>
<sequence length="164" mass="18505">MKKRLKFSLVVFTCSMFVFFQACRKTEPTSDENSKKAEPLRSVELTFLNGAIKETLYLKNGVWVPKTENIIKREYKDSKSSQIIYGYTYLKSIGKTSSAINKTAKSPITTSTGLYGWNGRCFVWGTLIRNEEGVELFFPADYTTQSLLNVCPGPNEAFAKAPKN</sequence>
<feature type="chain" id="PRO_5047466936" description="Lipoprotein" evidence="1">
    <location>
        <begin position="25"/>
        <end position="164"/>
    </location>
</feature>
<feature type="signal peptide" evidence="1">
    <location>
        <begin position="1"/>
        <end position="24"/>
    </location>
</feature>
<evidence type="ECO:0000256" key="1">
    <source>
        <dbReference type="SAM" id="SignalP"/>
    </source>
</evidence>
<keyword evidence="3" id="KW-1185">Reference proteome</keyword>
<keyword evidence="1" id="KW-0732">Signal</keyword>
<proteinExistence type="predicted"/>
<dbReference type="PROSITE" id="PS51257">
    <property type="entry name" value="PROKAR_LIPOPROTEIN"/>
    <property type="match status" value="1"/>
</dbReference>
<accession>A0ABX7CSC8</accession>
<evidence type="ECO:0008006" key="4">
    <source>
        <dbReference type="Google" id="ProtNLM"/>
    </source>
</evidence>
<evidence type="ECO:0000313" key="3">
    <source>
        <dbReference type="Proteomes" id="UP000595498"/>
    </source>
</evidence>
<reference evidence="2 3" key="1">
    <citation type="submission" date="2021-01" db="EMBL/GenBank/DDBJ databases">
        <title>FDA dAtabase for Regulatory Grade micrObial Sequences (FDA-ARGOS): Supporting development and validation of Infectious Disease Dx tests.</title>
        <authorList>
            <person name="Sproer C."/>
            <person name="Gronow S."/>
            <person name="Severitt S."/>
            <person name="Schroder I."/>
            <person name="Tallon L."/>
            <person name="Sadzewicz L."/>
            <person name="Zhao X."/>
            <person name="Boylan J."/>
            <person name="Ott S."/>
            <person name="Bowen H."/>
            <person name="Vavikolanu K."/>
            <person name="Mehta A."/>
            <person name="Aluvathingal J."/>
            <person name="Nadendla S."/>
            <person name="Lowell S."/>
            <person name="Myers T."/>
            <person name="Yan Y."/>
            <person name="Sichtig H."/>
        </authorList>
    </citation>
    <scope>NUCLEOTIDE SEQUENCE [LARGE SCALE GENOMIC DNA]</scope>
    <source>
        <strain evidence="2 3">FDAARGOS_1141</strain>
    </source>
</reference>
<gene>
    <name evidence="2" type="ORF">I6I98_07070</name>
</gene>
<protein>
    <recommendedName>
        <fullName evidence="4">Lipoprotein</fullName>
    </recommendedName>
</protein>
<dbReference type="Proteomes" id="UP000595498">
    <property type="component" value="Chromosome"/>
</dbReference>
<name>A0ABX7CSC8_SPHMU</name>
<organism evidence="2 3">
    <name type="scientific">Sphingobacterium multivorum</name>
    <dbReference type="NCBI Taxonomy" id="28454"/>
    <lineage>
        <taxon>Bacteria</taxon>
        <taxon>Pseudomonadati</taxon>
        <taxon>Bacteroidota</taxon>
        <taxon>Sphingobacteriia</taxon>
        <taxon>Sphingobacteriales</taxon>
        <taxon>Sphingobacteriaceae</taxon>
        <taxon>Sphingobacterium</taxon>
    </lineage>
</organism>